<evidence type="ECO:0000313" key="2">
    <source>
        <dbReference type="Proteomes" id="UP001197378"/>
    </source>
</evidence>
<keyword evidence="2" id="KW-1185">Reference proteome</keyword>
<dbReference type="EMBL" id="JAAXYO010000180">
    <property type="protein sequence ID" value="MBU2789059.1"/>
    <property type="molecule type" value="Genomic_DNA"/>
</dbReference>
<dbReference type="Proteomes" id="UP001197378">
    <property type="component" value="Unassembled WGS sequence"/>
</dbReference>
<reference evidence="1" key="1">
    <citation type="journal article" date="2021" name="ISME J.">
        <title>Genomic evolution of the class Acidithiobacillia: deep-branching Proteobacteria living in extreme acidic conditions.</title>
        <authorList>
            <person name="Moya-Beltran A."/>
            <person name="Beard S."/>
            <person name="Rojas-Villalobos C."/>
            <person name="Issotta F."/>
            <person name="Gallardo Y."/>
            <person name="Ulloa R."/>
            <person name="Giaveno A."/>
            <person name="Degli Esposti M."/>
            <person name="Johnson D.B."/>
            <person name="Quatrini R."/>
        </authorList>
    </citation>
    <scope>NUCLEOTIDE SEQUENCE</scope>
    <source>
        <strain evidence="1">VAN18-1</strain>
    </source>
</reference>
<sequence length="207" mass="23119">MGAFGFFSDYKGFEVAIKALRLLPSNYIFCIFGGLHPNSIIKRPPGLVDKYLSGIVDSLGAGQKVYELFDNLSLPESLSNLSSLFDRSPLDIHDRVLFMGSLSDSEFPIAMELCDICLFPYYEVGQSSSGPISIANELGVPIIASRTKAFMRFEKYHKGRVKFFDVGNHIQLAQIIRSIEKGNRTFYPKDYNVDSLCQLYEGVFVGA</sequence>
<protein>
    <submittedName>
        <fullName evidence="1">Uncharacterized protein</fullName>
    </submittedName>
</protein>
<name>A0AAE2YRK2_9PROT</name>
<dbReference type="AlphaFoldDB" id="A0AAE2YRK2"/>
<gene>
    <name evidence="1" type="ORF">HFQ13_12735</name>
</gene>
<comment type="caution">
    <text evidence="1">The sequence shown here is derived from an EMBL/GenBank/DDBJ whole genome shotgun (WGS) entry which is preliminary data.</text>
</comment>
<dbReference type="SUPFAM" id="SSF53756">
    <property type="entry name" value="UDP-Glycosyltransferase/glycogen phosphorylase"/>
    <property type="match status" value="1"/>
</dbReference>
<dbReference type="RefSeq" id="WP_215870966.1">
    <property type="nucleotide sequence ID" value="NZ_JAAXYO010000180.1"/>
</dbReference>
<proteinExistence type="predicted"/>
<organism evidence="1 2">
    <name type="scientific">Igneacidithiobacillus copahuensis</name>
    <dbReference type="NCBI Taxonomy" id="2724909"/>
    <lineage>
        <taxon>Bacteria</taxon>
        <taxon>Pseudomonadati</taxon>
        <taxon>Pseudomonadota</taxon>
        <taxon>Acidithiobacillia</taxon>
        <taxon>Acidithiobacillales</taxon>
        <taxon>Acidithiobacillaceae</taxon>
        <taxon>Igneacidithiobacillus</taxon>
    </lineage>
</organism>
<dbReference type="Gene3D" id="3.40.50.2000">
    <property type="entry name" value="Glycogen Phosphorylase B"/>
    <property type="match status" value="1"/>
</dbReference>
<evidence type="ECO:0000313" key="1">
    <source>
        <dbReference type="EMBL" id="MBU2789059.1"/>
    </source>
</evidence>
<accession>A0AAE2YRK2</accession>